<dbReference type="SUPFAM" id="SSF48403">
    <property type="entry name" value="Ankyrin repeat"/>
    <property type="match status" value="1"/>
</dbReference>
<dbReference type="PANTHER" id="PTHR24173">
    <property type="entry name" value="ANKYRIN REPEAT CONTAINING"/>
    <property type="match status" value="1"/>
</dbReference>
<reference evidence="5 6" key="1">
    <citation type="submission" date="2018-09" db="EMBL/GenBank/DDBJ databases">
        <title>Genomic investigation of the strawberry pathogen Phytophthora fragariae indicates pathogenicity is determined by transcriptional variation in three key races.</title>
        <authorList>
            <person name="Adams T.M."/>
            <person name="Armitage A.D."/>
            <person name="Sobczyk M.K."/>
            <person name="Bates H.J."/>
            <person name="Dunwell J.M."/>
            <person name="Nellist C.F."/>
            <person name="Harrison R.J."/>
        </authorList>
    </citation>
    <scope>NUCLEOTIDE SEQUENCE [LARGE SCALE GENOMIC DNA]</scope>
    <source>
        <strain evidence="5 6">SCRP324</strain>
    </source>
</reference>
<organism evidence="5 6">
    <name type="scientific">Phytophthora rubi</name>
    <dbReference type="NCBI Taxonomy" id="129364"/>
    <lineage>
        <taxon>Eukaryota</taxon>
        <taxon>Sar</taxon>
        <taxon>Stramenopiles</taxon>
        <taxon>Oomycota</taxon>
        <taxon>Peronosporomycetes</taxon>
        <taxon>Peronosporales</taxon>
        <taxon>Peronosporaceae</taxon>
        <taxon>Phytophthora</taxon>
    </lineage>
</organism>
<keyword evidence="2 3" id="KW-0040">ANK repeat</keyword>
<feature type="compositionally biased region" description="Basic and acidic residues" evidence="4">
    <location>
        <begin position="209"/>
        <end position="227"/>
    </location>
</feature>
<dbReference type="AlphaFoldDB" id="A0A6A3JQC9"/>
<dbReference type="Proteomes" id="UP000435112">
    <property type="component" value="Unassembled WGS sequence"/>
</dbReference>
<evidence type="ECO:0000313" key="6">
    <source>
        <dbReference type="Proteomes" id="UP000435112"/>
    </source>
</evidence>
<proteinExistence type="predicted"/>
<dbReference type="EMBL" id="QXFU01001706">
    <property type="protein sequence ID" value="KAE8997001.1"/>
    <property type="molecule type" value="Genomic_DNA"/>
</dbReference>
<feature type="repeat" description="ANK" evidence="3">
    <location>
        <begin position="87"/>
        <end position="119"/>
    </location>
</feature>
<accession>A0A6A3JQC9</accession>
<evidence type="ECO:0000256" key="1">
    <source>
        <dbReference type="ARBA" id="ARBA00022737"/>
    </source>
</evidence>
<name>A0A6A3JQC9_9STRA</name>
<sequence length="348" mass="39480">MDEEDSDDDFNYEQFLLAEQVRKYYYRGFYPFEIFLIWTLLRADCYDLSGCDSLGNPPIVYASKCGNIVLLRMLLHYNADINALSKLRETALIVACRNKRMRATKLLLKRGAQTDLVDRTGFSALRWAVTHERVDMVKLLLRYNASVTKDCYTAGSALDIAKRGTSEQHAIILKELEKKLVTEREAWIIQIAKQRNDDTVAEIDEYRRTRQAKEGANHEKAKAESKPSEPIAQATPKTSKRSRGSRQRIVAAVEASVGTRVPTPPVEQAAWKSLEDSSDWVKTATGKWQTRQHLQKTVSSTTATTTVEAFAPDPVKLLTSEGKWQAFLHQQMPHTRADQAQLTVEDLD</sequence>
<dbReference type="InterPro" id="IPR002110">
    <property type="entry name" value="Ankyrin_rpt"/>
</dbReference>
<evidence type="ECO:0000313" key="5">
    <source>
        <dbReference type="EMBL" id="KAE8997001.1"/>
    </source>
</evidence>
<dbReference type="PROSITE" id="PS50088">
    <property type="entry name" value="ANK_REPEAT"/>
    <property type="match status" value="2"/>
</dbReference>
<evidence type="ECO:0000256" key="4">
    <source>
        <dbReference type="SAM" id="MobiDB-lite"/>
    </source>
</evidence>
<protein>
    <submittedName>
        <fullName evidence="5">Uncharacterized protein</fullName>
    </submittedName>
</protein>
<dbReference type="SMART" id="SM00248">
    <property type="entry name" value="ANK"/>
    <property type="match status" value="3"/>
</dbReference>
<evidence type="ECO:0000256" key="3">
    <source>
        <dbReference type="PROSITE-ProRule" id="PRU00023"/>
    </source>
</evidence>
<dbReference type="PANTHER" id="PTHR24173:SF74">
    <property type="entry name" value="ANKYRIN REPEAT DOMAIN-CONTAINING PROTEIN 16"/>
    <property type="match status" value="1"/>
</dbReference>
<feature type="repeat" description="ANK" evidence="3">
    <location>
        <begin position="54"/>
        <end position="86"/>
    </location>
</feature>
<dbReference type="Gene3D" id="1.25.40.20">
    <property type="entry name" value="Ankyrin repeat-containing domain"/>
    <property type="match status" value="1"/>
</dbReference>
<dbReference type="Pfam" id="PF12796">
    <property type="entry name" value="Ank_2"/>
    <property type="match status" value="1"/>
</dbReference>
<gene>
    <name evidence="5" type="ORF">PR002_g19155</name>
</gene>
<dbReference type="InterPro" id="IPR036770">
    <property type="entry name" value="Ankyrin_rpt-contain_sf"/>
</dbReference>
<dbReference type="OrthoDB" id="539213at2759"/>
<evidence type="ECO:0000256" key="2">
    <source>
        <dbReference type="ARBA" id="ARBA00023043"/>
    </source>
</evidence>
<comment type="caution">
    <text evidence="5">The sequence shown here is derived from an EMBL/GenBank/DDBJ whole genome shotgun (WGS) entry which is preliminary data.</text>
</comment>
<feature type="region of interest" description="Disordered" evidence="4">
    <location>
        <begin position="209"/>
        <end position="247"/>
    </location>
</feature>
<keyword evidence="1" id="KW-0677">Repeat</keyword>